<comment type="caution">
    <text evidence="1">The sequence shown here is derived from an EMBL/GenBank/DDBJ whole genome shotgun (WGS) entry which is preliminary data.</text>
</comment>
<organism evidence="1 2">
    <name type="scientific">Anisodus acutangulus</name>
    <dbReference type="NCBI Taxonomy" id="402998"/>
    <lineage>
        <taxon>Eukaryota</taxon>
        <taxon>Viridiplantae</taxon>
        <taxon>Streptophyta</taxon>
        <taxon>Embryophyta</taxon>
        <taxon>Tracheophyta</taxon>
        <taxon>Spermatophyta</taxon>
        <taxon>Magnoliopsida</taxon>
        <taxon>eudicotyledons</taxon>
        <taxon>Gunneridae</taxon>
        <taxon>Pentapetalae</taxon>
        <taxon>asterids</taxon>
        <taxon>lamiids</taxon>
        <taxon>Solanales</taxon>
        <taxon>Solanaceae</taxon>
        <taxon>Solanoideae</taxon>
        <taxon>Hyoscyameae</taxon>
        <taxon>Anisodus</taxon>
    </lineage>
</organism>
<protein>
    <submittedName>
        <fullName evidence="1">Uncharacterized protein</fullName>
    </submittedName>
</protein>
<dbReference type="OrthoDB" id="630817at2759"/>
<accession>A0A9Q1MJ00</accession>
<dbReference type="AlphaFoldDB" id="A0A9Q1MJ00"/>
<sequence>MLEYLRLVFLFLVSSKKEEGKMQCTNYLPGYYYPRDHVVNLTGSSRSIAHSDIAWNSSSGFNLAFPPFVVDQSQDLVYQREILRQTILKHEATFRYQVNELHRLYGRKRELMDEIKRRK</sequence>
<evidence type="ECO:0000313" key="1">
    <source>
        <dbReference type="EMBL" id="KAJ8560554.1"/>
    </source>
</evidence>
<reference evidence="2" key="1">
    <citation type="journal article" date="2023" name="Proc. Natl. Acad. Sci. U.S.A.">
        <title>Genomic and structural basis for evolution of tropane alkaloid biosynthesis.</title>
        <authorList>
            <person name="Wanga Y.-J."/>
            <person name="Taina T."/>
            <person name="Yua J.-Y."/>
            <person name="Lia J."/>
            <person name="Xua B."/>
            <person name="Chenc J."/>
            <person name="D'Auriad J.C."/>
            <person name="Huanga J.-P."/>
            <person name="Huanga S.-X."/>
        </authorList>
    </citation>
    <scope>NUCLEOTIDE SEQUENCE [LARGE SCALE GENOMIC DNA]</scope>
    <source>
        <strain evidence="2">cv. KIB-2019</strain>
    </source>
</reference>
<gene>
    <name evidence="1" type="ORF">K7X08_022414</name>
</gene>
<dbReference type="PANTHER" id="PTHR33167">
    <property type="entry name" value="TRANSCRIPTION FACTOR, PUTATIVE (DUF863)-RELATED"/>
    <property type="match status" value="1"/>
</dbReference>
<keyword evidence="2" id="KW-1185">Reference proteome</keyword>
<dbReference type="Proteomes" id="UP001152561">
    <property type="component" value="Unassembled WGS sequence"/>
</dbReference>
<evidence type="ECO:0000313" key="2">
    <source>
        <dbReference type="Proteomes" id="UP001152561"/>
    </source>
</evidence>
<proteinExistence type="predicted"/>
<dbReference type="EMBL" id="JAJAGQ010000006">
    <property type="protein sequence ID" value="KAJ8560554.1"/>
    <property type="molecule type" value="Genomic_DNA"/>
</dbReference>
<name>A0A9Q1MJ00_9SOLA</name>
<dbReference type="PANTHER" id="PTHR33167:SF18">
    <property type="entry name" value="GB|AAF67766.1"/>
    <property type="match status" value="1"/>
</dbReference>